<dbReference type="Proteomes" id="UP001186944">
    <property type="component" value="Unassembled WGS sequence"/>
</dbReference>
<name>A0AA88Y3Q6_PINIB</name>
<evidence type="ECO:0000313" key="1">
    <source>
        <dbReference type="EMBL" id="KAK3097221.1"/>
    </source>
</evidence>
<sequence>MNPNGDLTLYRSRTLPPLSKSHDYELPVPPQGRYRSGILRKRQDTPSFSIIERQPKSPMTIKALLQVSEPIPKFIESGVHKKPEKTVVKSLQGWKNEVRKVVPSRPAFAISSDWVAPPADWDDRDHYIYSPRCIFYKNIKHYQHKDFTVNPEWVSEKMTVSTFSPAYRTCALRYGWCS</sequence>
<gene>
    <name evidence="1" type="ORF">FSP39_007640</name>
</gene>
<evidence type="ECO:0000313" key="2">
    <source>
        <dbReference type="Proteomes" id="UP001186944"/>
    </source>
</evidence>
<accession>A0AA88Y3Q6</accession>
<proteinExistence type="predicted"/>
<comment type="caution">
    <text evidence="1">The sequence shown here is derived from an EMBL/GenBank/DDBJ whole genome shotgun (WGS) entry which is preliminary data.</text>
</comment>
<protein>
    <submittedName>
        <fullName evidence="1">Uncharacterized protein</fullName>
    </submittedName>
</protein>
<dbReference type="EMBL" id="VSWD01000007">
    <property type="protein sequence ID" value="KAK3097221.1"/>
    <property type="molecule type" value="Genomic_DNA"/>
</dbReference>
<keyword evidence="2" id="KW-1185">Reference proteome</keyword>
<reference evidence="1" key="1">
    <citation type="submission" date="2019-08" db="EMBL/GenBank/DDBJ databases">
        <title>The improved chromosome-level genome for the pearl oyster Pinctada fucata martensii using PacBio sequencing and Hi-C.</title>
        <authorList>
            <person name="Zheng Z."/>
        </authorList>
    </citation>
    <scope>NUCLEOTIDE SEQUENCE</scope>
    <source>
        <strain evidence="1">ZZ-2019</strain>
        <tissue evidence="1">Adductor muscle</tissue>
    </source>
</reference>
<organism evidence="1 2">
    <name type="scientific">Pinctada imbricata</name>
    <name type="common">Atlantic pearl-oyster</name>
    <name type="synonym">Pinctada martensii</name>
    <dbReference type="NCBI Taxonomy" id="66713"/>
    <lineage>
        <taxon>Eukaryota</taxon>
        <taxon>Metazoa</taxon>
        <taxon>Spiralia</taxon>
        <taxon>Lophotrochozoa</taxon>
        <taxon>Mollusca</taxon>
        <taxon>Bivalvia</taxon>
        <taxon>Autobranchia</taxon>
        <taxon>Pteriomorphia</taxon>
        <taxon>Pterioida</taxon>
        <taxon>Pterioidea</taxon>
        <taxon>Pteriidae</taxon>
        <taxon>Pinctada</taxon>
    </lineage>
</organism>
<dbReference type="AlphaFoldDB" id="A0AA88Y3Q6"/>